<dbReference type="InterPro" id="IPR013718">
    <property type="entry name" value="COQ9_C"/>
</dbReference>
<keyword evidence="3" id="KW-0831">Ubiquinone biosynthesis</keyword>
<dbReference type="GO" id="GO:0006744">
    <property type="term" value="P:ubiquinone biosynthetic process"/>
    <property type="evidence" value="ECO:0007669"/>
    <property type="project" value="UniProtKB-KW"/>
</dbReference>
<organism evidence="9 10">
    <name type="scientific">Albimonas pacifica</name>
    <dbReference type="NCBI Taxonomy" id="1114924"/>
    <lineage>
        <taxon>Bacteria</taxon>
        <taxon>Pseudomonadati</taxon>
        <taxon>Pseudomonadota</taxon>
        <taxon>Alphaproteobacteria</taxon>
        <taxon>Rhodobacterales</taxon>
        <taxon>Paracoccaceae</taxon>
        <taxon>Albimonas</taxon>
    </lineage>
</organism>
<feature type="compositionally biased region" description="Low complexity" evidence="7">
    <location>
        <begin position="9"/>
        <end position="24"/>
    </location>
</feature>
<gene>
    <name evidence="9" type="ORF">SAMN05216258_10461</name>
</gene>
<evidence type="ECO:0000256" key="5">
    <source>
        <dbReference type="ARBA" id="ARBA00023121"/>
    </source>
</evidence>
<keyword evidence="4" id="KW-0809">Transit peptide</keyword>
<keyword evidence="10" id="KW-1185">Reference proteome</keyword>
<feature type="region of interest" description="Disordered" evidence="7">
    <location>
        <begin position="1"/>
        <end position="28"/>
    </location>
</feature>
<comment type="pathway">
    <text evidence="1">Cofactor biosynthesis; ubiquinone biosynthesis.</text>
</comment>
<protein>
    <submittedName>
        <fullName evidence="9">Ubiquinone biosynthesis protein COQ9</fullName>
    </submittedName>
</protein>
<comment type="function">
    <text evidence="6">Membrane-associated protein that warps the membrane surface to access and bind aromatic isoprenes with high specificity, including ubiquinone (CoQ) isoprene intermediates and presents them directly to COQ7, therefore facilitating the COQ7-mediated hydroxylase step. Participates in the biosynthesis of coenzyme Q, also named ubiquinone, an essential lipid-soluble electron transporter for aerobic cellular respiration.</text>
</comment>
<dbReference type="EMBL" id="FOQH01000004">
    <property type="protein sequence ID" value="SFI06097.1"/>
    <property type="molecule type" value="Genomic_DNA"/>
</dbReference>
<evidence type="ECO:0000256" key="3">
    <source>
        <dbReference type="ARBA" id="ARBA00022688"/>
    </source>
</evidence>
<evidence type="ECO:0000256" key="1">
    <source>
        <dbReference type="ARBA" id="ARBA00004749"/>
    </source>
</evidence>
<dbReference type="AlphaFoldDB" id="A0A1I3F4G5"/>
<dbReference type="Proteomes" id="UP000199377">
    <property type="component" value="Unassembled WGS sequence"/>
</dbReference>
<evidence type="ECO:0000259" key="8">
    <source>
        <dbReference type="Pfam" id="PF08511"/>
    </source>
</evidence>
<dbReference type="STRING" id="1114924.SAMN05216258_10461"/>
<dbReference type="Pfam" id="PF08511">
    <property type="entry name" value="COQ9"/>
    <property type="match status" value="1"/>
</dbReference>
<dbReference type="OrthoDB" id="7201143at2"/>
<dbReference type="GO" id="GO:0008289">
    <property type="term" value="F:lipid binding"/>
    <property type="evidence" value="ECO:0007669"/>
    <property type="project" value="UniProtKB-KW"/>
</dbReference>
<proteinExistence type="inferred from homology"/>
<dbReference type="PANTHER" id="PTHR21427:SF19">
    <property type="entry name" value="UBIQUINONE BIOSYNTHESIS PROTEIN COQ9, MITOCHONDRIAL"/>
    <property type="match status" value="1"/>
</dbReference>
<evidence type="ECO:0000313" key="9">
    <source>
        <dbReference type="EMBL" id="SFI06097.1"/>
    </source>
</evidence>
<keyword evidence="9" id="KW-0830">Ubiquinone</keyword>
<dbReference type="PANTHER" id="PTHR21427">
    <property type="entry name" value="UBIQUINONE BIOSYNTHESIS PROTEIN COQ9, MITOCHONDRIAL"/>
    <property type="match status" value="1"/>
</dbReference>
<evidence type="ECO:0000256" key="2">
    <source>
        <dbReference type="ARBA" id="ARBA00010766"/>
    </source>
</evidence>
<dbReference type="InterPro" id="IPR012762">
    <property type="entry name" value="Ubiq_biosynth_COQ9"/>
</dbReference>
<dbReference type="Gene3D" id="1.10.357.10">
    <property type="entry name" value="Tetracycline Repressor, domain 2"/>
    <property type="match status" value="1"/>
</dbReference>
<keyword evidence="5" id="KW-0446">Lipid-binding</keyword>
<dbReference type="RefSeq" id="WP_092859368.1">
    <property type="nucleotide sequence ID" value="NZ_FOQH01000004.1"/>
</dbReference>
<sequence>MSLPEHDAPAGAGAAPAGAPSAPAQEPSGLDAVRAKLLERLPEHVEFDGWSRAAIDMAAVDADVPEDVARMAFPAGVDAAAAFHQLGDRRMLEALAREPLSAMGMTARITLAIRLRLESVSGPTEKEAVRRAASLFALPTNAARGARLVWGTADAIWTALGDESDDFNWYSKRATLSAVISSTVLYWLADDSEDHADTWGYLDRRISDVMKIEKAKARMRANPLGRAASSGVEAISRGLKAAPRRRAGN</sequence>
<comment type="similarity">
    <text evidence="2">Belongs to the COQ9 family.</text>
</comment>
<evidence type="ECO:0000256" key="6">
    <source>
        <dbReference type="ARBA" id="ARBA00058104"/>
    </source>
</evidence>
<evidence type="ECO:0000313" key="10">
    <source>
        <dbReference type="Proteomes" id="UP000199377"/>
    </source>
</evidence>
<name>A0A1I3F4G5_9RHOB</name>
<evidence type="ECO:0000256" key="4">
    <source>
        <dbReference type="ARBA" id="ARBA00022946"/>
    </source>
</evidence>
<dbReference type="NCBIfam" id="TIGR02396">
    <property type="entry name" value="diverge_rpsU"/>
    <property type="match status" value="1"/>
</dbReference>
<accession>A0A1I3F4G5</accession>
<evidence type="ECO:0000256" key="7">
    <source>
        <dbReference type="SAM" id="MobiDB-lite"/>
    </source>
</evidence>
<feature type="domain" description="COQ9 C-terminal" evidence="8">
    <location>
        <begin position="143"/>
        <end position="213"/>
    </location>
</feature>
<reference evidence="9 10" key="1">
    <citation type="submission" date="2016-10" db="EMBL/GenBank/DDBJ databases">
        <authorList>
            <person name="de Groot N.N."/>
        </authorList>
    </citation>
    <scope>NUCLEOTIDE SEQUENCE [LARGE SCALE GENOMIC DNA]</scope>
    <source>
        <strain evidence="9 10">CGMCC 1.11030</strain>
    </source>
</reference>